<dbReference type="Proteomes" id="UP000194127">
    <property type="component" value="Unassembled WGS sequence"/>
</dbReference>
<name>A0A1X6N2T2_9APHY</name>
<dbReference type="RefSeq" id="XP_024339576.1">
    <property type="nucleotide sequence ID" value="XM_024476935.1"/>
</dbReference>
<proteinExistence type="predicted"/>
<sequence>MSVFDLHLDSTLGCGFIGITAGVIHFITIATTPMTSSIYGCCSRTTQIAFLWLLDTVGTVLDAMSRGSPYLALSFPVYSAFVACFSPRIPTMAASFNHHYVCGIGFAYKPFGSSNPLSSVTVYKLKVNRNIAAGLQDATATGCLQTLTAVLADIYISVLLCMILNGKKTGFRKYDDWPITGITVQLTISQDRLSDITTHLVFYPSRYRNHGCATSAICNICKLHTRNPIQASLDNISLPREQTLNVRHHLRDSGQHAADKLLSGNILDMIPIDHTQRLPRSIEINANCAKPVLGYIVVNREVIESVDV</sequence>
<protein>
    <submittedName>
        <fullName evidence="2">Uncharacterized protein</fullName>
    </submittedName>
</protein>
<organism evidence="2 3">
    <name type="scientific">Postia placenta MAD-698-R-SB12</name>
    <dbReference type="NCBI Taxonomy" id="670580"/>
    <lineage>
        <taxon>Eukaryota</taxon>
        <taxon>Fungi</taxon>
        <taxon>Dikarya</taxon>
        <taxon>Basidiomycota</taxon>
        <taxon>Agaricomycotina</taxon>
        <taxon>Agaricomycetes</taxon>
        <taxon>Polyporales</taxon>
        <taxon>Adustoporiaceae</taxon>
        <taxon>Rhodonia</taxon>
    </lineage>
</organism>
<dbReference type="AlphaFoldDB" id="A0A1X6N2T2"/>
<accession>A0A1X6N2T2</accession>
<keyword evidence="1" id="KW-0812">Transmembrane</keyword>
<keyword evidence="1" id="KW-1133">Transmembrane helix</keyword>
<evidence type="ECO:0000313" key="2">
    <source>
        <dbReference type="EMBL" id="OSX62782.1"/>
    </source>
</evidence>
<gene>
    <name evidence="2" type="ORF">POSPLADRAFT_1033460</name>
</gene>
<reference evidence="2 3" key="1">
    <citation type="submission" date="2017-04" db="EMBL/GenBank/DDBJ databases">
        <title>Genome Sequence of the Model Brown-Rot Fungus Postia placenta SB12.</title>
        <authorList>
            <consortium name="DOE Joint Genome Institute"/>
            <person name="Gaskell J."/>
            <person name="Kersten P."/>
            <person name="Larrondo L.F."/>
            <person name="Canessa P."/>
            <person name="Martinez D."/>
            <person name="Hibbett D."/>
            <person name="Schmoll M."/>
            <person name="Kubicek C.P."/>
            <person name="Martinez A.T."/>
            <person name="Yadav J."/>
            <person name="Master E."/>
            <person name="Magnuson J.K."/>
            <person name="James T."/>
            <person name="Yaver D."/>
            <person name="Berka R."/>
            <person name="Labutti K."/>
            <person name="Lipzen A."/>
            <person name="Aerts A."/>
            <person name="Barry K."/>
            <person name="Henrissat B."/>
            <person name="Blanchette R."/>
            <person name="Grigoriev I."/>
            <person name="Cullen D."/>
        </authorList>
    </citation>
    <scope>NUCLEOTIDE SEQUENCE [LARGE SCALE GENOMIC DNA]</scope>
    <source>
        <strain evidence="2 3">MAD-698-R-SB12</strain>
    </source>
</reference>
<feature type="transmembrane region" description="Helical" evidence="1">
    <location>
        <begin position="12"/>
        <end position="31"/>
    </location>
</feature>
<keyword evidence="3" id="KW-1185">Reference proteome</keyword>
<evidence type="ECO:0000313" key="3">
    <source>
        <dbReference type="Proteomes" id="UP000194127"/>
    </source>
</evidence>
<evidence type="ECO:0000256" key="1">
    <source>
        <dbReference type="SAM" id="Phobius"/>
    </source>
</evidence>
<dbReference type="GeneID" id="36321885"/>
<dbReference type="EMBL" id="KZ110596">
    <property type="protein sequence ID" value="OSX62782.1"/>
    <property type="molecule type" value="Genomic_DNA"/>
</dbReference>
<keyword evidence="1" id="KW-0472">Membrane</keyword>
<dbReference type="OrthoDB" id="10271198at2759"/>